<keyword evidence="1" id="KW-0812">Transmembrane</keyword>
<feature type="transmembrane region" description="Helical" evidence="1">
    <location>
        <begin position="113"/>
        <end position="134"/>
    </location>
</feature>
<feature type="transmembrane region" description="Helical" evidence="1">
    <location>
        <begin position="44"/>
        <end position="64"/>
    </location>
</feature>
<gene>
    <name evidence="2" type="ORF">E7201_00630</name>
</gene>
<sequence>MADWYRLVALLFFTTNYTFDDFTNDSLYRFEFGYAVLNYLSKSVIDSYTIFLFIMSCIIIGLKYKSVKGIAVYPLLTLLVDFCDFNGNLFPVRQNLSYALTLYSTKYIIRRELFKFLITISIAASFHMSAWLFIPAYYLYNIKINCRVIFIFFIIILGVIFGDILFGIKISDYFFQNLMGVEGRMAEKAMNYQNELLYDSSAMPSIYGNLRIAILGVLLFYCRKKYIRNSLHGYYDGFFVLWLVGTIVRIIFSDVSQTLAGRLTFYYTMFEIFLIPMIIMFSDKLYYRILCWFVFAVYFGVKYYAGFMALPDVFIPYKSIFDFS</sequence>
<evidence type="ECO:0000256" key="1">
    <source>
        <dbReference type="SAM" id="Phobius"/>
    </source>
</evidence>
<dbReference type="InterPro" id="IPR049458">
    <property type="entry name" value="EpsG-like"/>
</dbReference>
<name>A0A927WL62_SELRU</name>
<feature type="transmembrane region" description="Helical" evidence="1">
    <location>
        <begin position="71"/>
        <end position="93"/>
    </location>
</feature>
<feature type="transmembrane region" description="Helical" evidence="1">
    <location>
        <begin position="206"/>
        <end position="222"/>
    </location>
</feature>
<comment type="caution">
    <text evidence="2">The sequence shown here is derived from an EMBL/GenBank/DDBJ whole genome shotgun (WGS) entry which is preliminary data.</text>
</comment>
<protein>
    <submittedName>
        <fullName evidence="2">EpsG family protein</fullName>
    </submittedName>
</protein>
<feature type="transmembrane region" description="Helical" evidence="1">
    <location>
        <begin position="234"/>
        <end position="252"/>
    </location>
</feature>
<accession>A0A927WL62</accession>
<keyword evidence="1" id="KW-1133">Transmembrane helix</keyword>
<dbReference type="EMBL" id="SVBY01000003">
    <property type="protein sequence ID" value="MBE6091675.1"/>
    <property type="molecule type" value="Genomic_DNA"/>
</dbReference>
<organism evidence="2 3">
    <name type="scientific">Selenomonas ruminantium</name>
    <dbReference type="NCBI Taxonomy" id="971"/>
    <lineage>
        <taxon>Bacteria</taxon>
        <taxon>Bacillati</taxon>
        <taxon>Bacillota</taxon>
        <taxon>Negativicutes</taxon>
        <taxon>Selenomonadales</taxon>
        <taxon>Selenomonadaceae</taxon>
        <taxon>Selenomonas</taxon>
    </lineage>
</organism>
<feature type="transmembrane region" description="Helical" evidence="1">
    <location>
        <begin position="146"/>
        <end position="168"/>
    </location>
</feature>
<dbReference type="Pfam" id="PF14897">
    <property type="entry name" value="EpsG"/>
    <property type="match status" value="1"/>
</dbReference>
<dbReference type="AlphaFoldDB" id="A0A927WL62"/>
<evidence type="ECO:0000313" key="2">
    <source>
        <dbReference type="EMBL" id="MBE6091675.1"/>
    </source>
</evidence>
<keyword evidence="1" id="KW-0472">Membrane</keyword>
<reference evidence="2" key="1">
    <citation type="submission" date="2019-04" db="EMBL/GenBank/DDBJ databases">
        <title>Evolution of Biomass-Degrading Anaerobic Consortia Revealed by Metagenomics.</title>
        <authorList>
            <person name="Peng X."/>
        </authorList>
    </citation>
    <scope>NUCLEOTIDE SEQUENCE</scope>
    <source>
        <strain evidence="2">SIG240</strain>
    </source>
</reference>
<dbReference type="Proteomes" id="UP000761380">
    <property type="component" value="Unassembled WGS sequence"/>
</dbReference>
<evidence type="ECO:0000313" key="3">
    <source>
        <dbReference type="Proteomes" id="UP000761380"/>
    </source>
</evidence>
<proteinExistence type="predicted"/>
<feature type="transmembrane region" description="Helical" evidence="1">
    <location>
        <begin position="264"/>
        <end position="282"/>
    </location>
</feature>
<feature type="transmembrane region" description="Helical" evidence="1">
    <location>
        <begin position="289"/>
        <end position="310"/>
    </location>
</feature>